<keyword evidence="3" id="KW-0862">Zinc</keyword>
<dbReference type="InterPro" id="IPR001841">
    <property type="entry name" value="Znf_RING"/>
</dbReference>
<dbReference type="GO" id="GO:0008270">
    <property type="term" value="F:zinc ion binding"/>
    <property type="evidence" value="ECO:0007669"/>
    <property type="project" value="UniProtKB-KW"/>
</dbReference>
<reference evidence="6 7" key="1">
    <citation type="submission" date="2019-01" db="EMBL/GenBank/DDBJ databases">
        <title>Genome Assembly of Collichthys lucidus.</title>
        <authorList>
            <person name="Cai M."/>
            <person name="Xiao S."/>
        </authorList>
    </citation>
    <scope>NUCLEOTIDE SEQUENCE [LARGE SCALE GENOMIC DNA]</scope>
    <source>
        <strain evidence="6">JT15FE1705JMU</strain>
        <tissue evidence="6">Muscle</tissue>
    </source>
</reference>
<feature type="domain" description="RING-type" evidence="5">
    <location>
        <begin position="10"/>
        <end position="49"/>
    </location>
</feature>
<dbReference type="AlphaFoldDB" id="A0A4U5VTM0"/>
<sequence length="175" mass="19611">MSLPEEDLTCPVCYDIFTDPVLLSCSHSFCRSCLKRCWDTGLRECPVCRKRAPKSSAPSNLALKNVCEAVLQDELSLTLKNLQDKLDSHKRIQIISAGMIKYIKSQAVETQRLIKSQFKQLHQVLDQEESASIAAVKKEEEEKIAGMKDKIKELSAEVLSITDAISVIDGQLQED</sequence>
<dbReference type="SMART" id="SM00184">
    <property type="entry name" value="RING"/>
    <property type="match status" value="1"/>
</dbReference>
<protein>
    <submittedName>
        <fullName evidence="6">Tripartite motif-containing protein 35 Hemopoietic lineage switch protein 5</fullName>
    </submittedName>
</protein>
<dbReference type="PROSITE" id="PS50089">
    <property type="entry name" value="ZF_RING_2"/>
    <property type="match status" value="1"/>
</dbReference>
<dbReference type="InterPro" id="IPR013083">
    <property type="entry name" value="Znf_RING/FYVE/PHD"/>
</dbReference>
<accession>A0A4U5VTM0</accession>
<keyword evidence="2 4" id="KW-0863">Zinc-finger</keyword>
<dbReference type="InterPro" id="IPR027370">
    <property type="entry name" value="Znf-RING_euk"/>
</dbReference>
<dbReference type="PROSITE" id="PS00518">
    <property type="entry name" value="ZF_RING_1"/>
    <property type="match status" value="1"/>
</dbReference>
<keyword evidence="7" id="KW-1185">Reference proteome</keyword>
<keyword evidence="1" id="KW-0479">Metal-binding</keyword>
<evidence type="ECO:0000256" key="4">
    <source>
        <dbReference type="PROSITE-ProRule" id="PRU00175"/>
    </source>
</evidence>
<dbReference type="Proteomes" id="UP000298787">
    <property type="component" value="Chromosome 23"/>
</dbReference>
<proteinExistence type="predicted"/>
<dbReference type="SUPFAM" id="SSF57850">
    <property type="entry name" value="RING/U-box"/>
    <property type="match status" value="1"/>
</dbReference>
<evidence type="ECO:0000256" key="3">
    <source>
        <dbReference type="ARBA" id="ARBA00022833"/>
    </source>
</evidence>
<evidence type="ECO:0000313" key="7">
    <source>
        <dbReference type="Proteomes" id="UP000298787"/>
    </source>
</evidence>
<evidence type="ECO:0000259" key="5">
    <source>
        <dbReference type="PROSITE" id="PS50089"/>
    </source>
</evidence>
<dbReference type="InterPro" id="IPR050143">
    <property type="entry name" value="TRIM/RBCC"/>
</dbReference>
<dbReference type="PANTHER" id="PTHR24103">
    <property type="entry name" value="E3 UBIQUITIN-PROTEIN LIGASE TRIM"/>
    <property type="match status" value="1"/>
</dbReference>
<evidence type="ECO:0000313" key="6">
    <source>
        <dbReference type="EMBL" id="TKS92056.1"/>
    </source>
</evidence>
<evidence type="ECO:0000256" key="1">
    <source>
        <dbReference type="ARBA" id="ARBA00022723"/>
    </source>
</evidence>
<dbReference type="Gene3D" id="3.30.40.10">
    <property type="entry name" value="Zinc/RING finger domain, C3HC4 (zinc finger)"/>
    <property type="match status" value="1"/>
</dbReference>
<name>A0A4U5VTM0_COLLU</name>
<dbReference type="InterPro" id="IPR017907">
    <property type="entry name" value="Znf_RING_CS"/>
</dbReference>
<dbReference type="Pfam" id="PF13445">
    <property type="entry name" value="zf-RING_UBOX"/>
    <property type="match status" value="1"/>
</dbReference>
<dbReference type="EMBL" id="CM014100">
    <property type="protein sequence ID" value="TKS92056.1"/>
    <property type="molecule type" value="Genomic_DNA"/>
</dbReference>
<evidence type="ECO:0000256" key="2">
    <source>
        <dbReference type="ARBA" id="ARBA00022771"/>
    </source>
</evidence>
<gene>
    <name evidence="6" type="ORF">D9C73_025743</name>
</gene>
<organism evidence="6 7">
    <name type="scientific">Collichthys lucidus</name>
    <name type="common">Big head croaker</name>
    <name type="synonym">Sciaena lucida</name>
    <dbReference type="NCBI Taxonomy" id="240159"/>
    <lineage>
        <taxon>Eukaryota</taxon>
        <taxon>Metazoa</taxon>
        <taxon>Chordata</taxon>
        <taxon>Craniata</taxon>
        <taxon>Vertebrata</taxon>
        <taxon>Euteleostomi</taxon>
        <taxon>Actinopterygii</taxon>
        <taxon>Neopterygii</taxon>
        <taxon>Teleostei</taxon>
        <taxon>Neoteleostei</taxon>
        <taxon>Acanthomorphata</taxon>
        <taxon>Eupercaria</taxon>
        <taxon>Sciaenidae</taxon>
        <taxon>Collichthys</taxon>
    </lineage>
</organism>
<dbReference type="STRING" id="240159.A0A4U5VTM0"/>